<dbReference type="eggNOG" id="ENOG502R91Y">
    <property type="taxonomic scope" value="Eukaryota"/>
</dbReference>
<dbReference type="Proteomes" id="UP000002499">
    <property type="component" value="Unassembled WGS sequence"/>
</dbReference>
<accession>E9DVR2</accession>
<dbReference type="OrthoDB" id="4937746at2759"/>
<keyword evidence="2" id="KW-0732">Signal</keyword>
<proteinExistence type="predicted"/>
<evidence type="ECO:0000256" key="1">
    <source>
        <dbReference type="SAM" id="MobiDB-lite"/>
    </source>
</evidence>
<dbReference type="OMA" id="TGEIPCG"/>
<evidence type="ECO:0008006" key="5">
    <source>
        <dbReference type="Google" id="ProtNLM"/>
    </source>
</evidence>
<feature type="compositionally biased region" description="Basic residues" evidence="1">
    <location>
        <begin position="98"/>
        <end position="110"/>
    </location>
</feature>
<name>E9DVR2_METAQ</name>
<protein>
    <recommendedName>
        <fullName evidence="5">Heat-labile enterotoxin IIA, A chain</fullName>
    </recommendedName>
</protein>
<dbReference type="HOGENOM" id="CLU_452029_0_0_1"/>
<sequence length="518" mass="55844">MQFFILFLLIIGPSSASLEIRQAPPPIQKSDPPGKQIADAARKGIANWGPNDALKPKGSQGPLREMPWGLGVPQPPSKPFDPSIKIGVTRVPGEPLGPKKKCKPCKRKRQLCCGSTGGSTKPLKGSSKTGQGRPAYKSSKMQVTKAGVGKASAFLILSPYVRDLLELLEEWDRPIGDAVRWLNSATASIQEAIGGPARDDIYGNDLKAALICALKGGNAKDYIAGRKNKICIPKADEFKEKLEEDIKEGKLDELIAVCQNWETHVNENKPVEEWFKGYCAAFHRTDEYAERIWETGLNALLDSCSEFGINAPENEDVWTELEERCTAFQADVESVEKAAKKPAEGIPKIIAGRCKCDAYNLPPSTDPCLNTCLACFLLGGFQLEVSDQEITPELPKKCQDSTGEIPCGGGQTTAELQTGRTVCAVCAYAWDPEGGKCRDVNGVLVWPRPPSANTEPSSPPESPGKCRDSTGQIPCGGGQTTAELETGHVVCGVCGFTWDPEGGKCRDKAGAVIWGRES</sequence>
<dbReference type="EMBL" id="GL698477">
    <property type="protein sequence ID" value="EFY92109.1"/>
    <property type="molecule type" value="Genomic_DNA"/>
</dbReference>
<evidence type="ECO:0000313" key="3">
    <source>
        <dbReference type="EMBL" id="EFY92109.1"/>
    </source>
</evidence>
<evidence type="ECO:0000313" key="4">
    <source>
        <dbReference type="Proteomes" id="UP000002499"/>
    </source>
</evidence>
<feature type="region of interest" description="Disordered" evidence="1">
    <location>
        <begin position="448"/>
        <end position="470"/>
    </location>
</feature>
<dbReference type="InParanoid" id="E9DVR2"/>
<reference evidence="3 4" key="1">
    <citation type="journal article" date="2011" name="PLoS Genet.">
        <title>Genome sequencing and comparative transcriptomics of the model entomopathogenic fungi Metarhizium anisopliae and M. acridum.</title>
        <authorList>
            <person name="Gao Q."/>
            <person name="Jin K."/>
            <person name="Ying S.H."/>
            <person name="Zhang Y."/>
            <person name="Xiao G."/>
            <person name="Shang Y."/>
            <person name="Duan Z."/>
            <person name="Hu X."/>
            <person name="Xie X.Q."/>
            <person name="Zhou G."/>
            <person name="Peng G."/>
            <person name="Luo Z."/>
            <person name="Huang W."/>
            <person name="Wang B."/>
            <person name="Fang W."/>
            <person name="Wang S."/>
            <person name="Zhong Y."/>
            <person name="Ma L.J."/>
            <person name="St Leger R.J."/>
            <person name="Zhao G.P."/>
            <person name="Pei Y."/>
            <person name="Feng M.G."/>
            <person name="Xia Y."/>
            <person name="Wang C."/>
        </authorList>
    </citation>
    <scope>NUCLEOTIDE SEQUENCE [LARGE SCALE GENOMIC DNA]</scope>
    <source>
        <strain evidence="3 4">CQMa 102</strain>
    </source>
</reference>
<dbReference type="AlphaFoldDB" id="E9DVR2"/>
<gene>
    <name evidence="3" type="ORF">MAC_01710</name>
</gene>
<evidence type="ECO:0000256" key="2">
    <source>
        <dbReference type="SAM" id="SignalP"/>
    </source>
</evidence>
<feature type="region of interest" description="Disordered" evidence="1">
    <location>
        <begin position="24"/>
        <end position="138"/>
    </location>
</feature>
<organism evidence="4">
    <name type="scientific">Metarhizium acridum (strain CQMa 102)</name>
    <dbReference type="NCBI Taxonomy" id="655827"/>
    <lineage>
        <taxon>Eukaryota</taxon>
        <taxon>Fungi</taxon>
        <taxon>Dikarya</taxon>
        <taxon>Ascomycota</taxon>
        <taxon>Pezizomycotina</taxon>
        <taxon>Sordariomycetes</taxon>
        <taxon>Hypocreomycetidae</taxon>
        <taxon>Hypocreales</taxon>
        <taxon>Clavicipitaceae</taxon>
        <taxon>Metarhizium</taxon>
    </lineage>
</organism>
<feature type="signal peptide" evidence="2">
    <location>
        <begin position="1"/>
        <end position="16"/>
    </location>
</feature>
<feature type="chain" id="PRO_5003234816" description="Heat-labile enterotoxin IIA, A chain" evidence="2">
    <location>
        <begin position="17"/>
        <end position="518"/>
    </location>
</feature>
<keyword evidence="4" id="KW-1185">Reference proteome</keyword>